<dbReference type="GO" id="GO:0016491">
    <property type="term" value="F:oxidoreductase activity"/>
    <property type="evidence" value="ECO:0007669"/>
    <property type="project" value="InterPro"/>
</dbReference>
<dbReference type="InterPro" id="IPR000415">
    <property type="entry name" value="Nitroreductase-like"/>
</dbReference>
<dbReference type="Pfam" id="PF00881">
    <property type="entry name" value="Nitroreductase"/>
    <property type="match status" value="1"/>
</dbReference>
<evidence type="ECO:0000313" key="3">
    <source>
        <dbReference type="Proteomes" id="UP000273326"/>
    </source>
</evidence>
<name>A0A3S9HBB9_9LACT</name>
<dbReference type="SUPFAM" id="SSF55469">
    <property type="entry name" value="FMN-dependent nitroreductase-like"/>
    <property type="match status" value="1"/>
</dbReference>
<protein>
    <recommendedName>
        <fullName evidence="1">Nitroreductase domain-containing protein</fullName>
    </recommendedName>
</protein>
<proteinExistence type="predicted"/>
<dbReference type="Proteomes" id="UP000273326">
    <property type="component" value="Chromosome"/>
</dbReference>
<dbReference type="InterPro" id="IPR029479">
    <property type="entry name" value="Nitroreductase"/>
</dbReference>
<evidence type="ECO:0000259" key="1">
    <source>
        <dbReference type="Pfam" id="PF00881"/>
    </source>
</evidence>
<dbReference type="EMBL" id="CP034465">
    <property type="protein sequence ID" value="AZP04627.1"/>
    <property type="molecule type" value="Genomic_DNA"/>
</dbReference>
<dbReference type="KEGG" id="jeh:EJN90_08265"/>
<dbReference type="Gene3D" id="3.40.109.10">
    <property type="entry name" value="NADH Oxidase"/>
    <property type="match status" value="1"/>
</dbReference>
<dbReference type="AlphaFoldDB" id="A0A3S9HBB9"/>
<dbReference type="RefSeq" id="WP_126110221.1">
    <property type="nucleotide sequence ID" value="NZ_CP034465.1"/>
</dbReference>
<organism evidence="2 3">
    <name type="scientific">Jeotgalibaca ciconiae</name>
    <dbReference type="NCBI Taxonomy" id="2496265"/>
    <lineage>
        <taxon>Bacteria</taxon>
        <taxon>Bacillati</taxon>
        <taxon>Bacillota</taxon>
        <taxon>Bacilli</taxon>
        <taxon>Lactobacillales</taxon>
        <taxon>Carnobacteriaceae</taxon>
        <taxon>Jeotgalibaca</taxon>
    </lineage>
</organism>
<reference evidence="3" key="1">
    <citation type="submission" date="2018-12" db="EMBL/GenBank/DDBJ databases">
        <title>Complete genome sequencing of Jeotgalibaca sp. H21T32.</title>
        <authorList>
            <person name="Bae J.-W."/>
            <person name="Lee S.-Y."/>
        </authorList>
    </citation>
    <scope>NUCLEOTIDE SEQUENCE [LARGE SCALE GENOMIC DNA]</scope>
    <source>
        <strain evidence="3">H21T32</strain>
    </source>
</reference>
<gene>
    <name evidence="2" type="ORF">EJN90_08265</name>
</gene>
<keyword evidence="3" id="KW-1185">Reference proteome</keyword>
<evidence type="ECO:0000313" key="2">
    <source>
        <dbReference type="EMBL" id="AZP04627.1"/>
    </source>
</evidence>
<accession>A0A3S9HBB9</accession>
<dbReference type="OrthoDB" id="9782629at2"/>
<sequence>MEFEKVLIQNHPCERFMDVKLTNAQIESVVKAGQSAPILDDLRENFHIAVIRSERALHLLRDSKKEIPEDLVEEMTAGGPVYFIVSVKDHKLAKESIYLYAGIIMGNMQLQATSIFLGYNFASEQKKVELIDTLELKEKLGIPAEFEPVQILKVGYTEEDIKNRKISHGEVFTKIIS</sequence>
<feature type="domain" description="Nitroreductase" evidence="1">
    <location>
        <begin position="38"/>
        <end position="156"/>
    </location>
</feature>